<dbReference type="Proteomes" id="UP001243375">
    <property type="component" value="Unassembled WGS sequence"/>
</dbReference>
<organism evidence="1 2">
    <name type="scientific">Naganishia vaughanmartiniae</name>
    <dbReference type="NCBI Taxonomy" id="1424756"/>
    <lineage>
        <taxon>Eukaryota</taxon>
        <taxon>Fungi</taxon>
        <taxon>Dikarya</taxon>
        <taxon>Basidiomycota</taxon>
        <taxon>Agaricomycotina</taxon>
        <taxon>Tremellomycetes</taxon>
        <taxon>Filobasidiales</taxon>
        <taxon>Filobasidiaceae</taxon>
        <taxon>Naganishia</taxon>
    </lineage>
</organism>
<proteinExistence type="predicted"/>
<accession>A0ACC2X4J5</accession>
<keyword evidence="2" id="KW-1185">Reference proteome</keyword>
<dbReference type="EMBL" id="JASBWU010000011">
    <property type="protein sequence ID" value="KAJ9118320.1"/>
    <property type="molecule type" value="Genomic_DNA"/>
</dbReference>
<evidence type="ECO:0000313" key="2">
    <source>
        <dbReference type="Proteomes" id="UP001243375"/>
    </source>
</evidence>
<sequence length="441" mass="48005">MPVKWHISAYRKYKEESLRFILRLNALEKRIENGAGIDKKTAKQLGILKKGKEELKAHISDTRREIDINERAIRANGSPFELEDVMSEISESDIDTDYALGIAASTDEDARGHPSPRVRNPSPQKTKRKAQVLSSGSDDEPAEPIRTVIKPKIKVKMTGETSSGIKFKLPKMPRPQEDKPTKESGRPPLPEARPPKPSSPVKEQPKQDLPSATPKNHSQAGERSGNDLRPKPRKRNKAIDSDSQRTALGQISVRSIIEARNPSPKSSKPALPRTSSPRREEAVPSAAPAKDTGKPDITLGESAPLFLEEPESAQSSRRRDQWTFGADTPSPVAARFDMGRSGVTDSVNATLAATPSSRPAQSDAQIHAPTQSNAQPPSDAARAQPVEATSASNKSRTPLPPEVAPFVKPEPRSPGHHEYSGSEGEVEHDLGLDAELNYPGV</sequence>
<gene>
    <name evidence="1" type="ORF">QFC22_004231</name>
</gene>
<evidence type="ECO:0000313" key="1">
    <source>
        <dbReference type="EMBL" id="KAJ9118320.1"/>
    </source>
</evidence>
<protein>
    <submittedName>
        <fullName evidence="1">Uncharacterized protein</fullName>
    </submittedName>
</protein>
<name>A0ACC2X4J5_9TREE</name>
<reference evidence="1" key="1">
    <citation type="submission" date="2023-04" db="EMBL/GenBank/DDBJ databases">
        <title>Draft Genome sequencing of Naganishia species isolated from polar environments using Oxford Nanopore Technology.</title>
        <authorList>
            <person name="Leo P."/>
            <person name="Venkateswaran K."/>
        </authorList>
    </citation>
    <scope>NUCLEOTIDE SEQUENCE</scope>
    <source>
        <strain evidence="1">MNA-CCFEE 5425</strain>
    </source>
</reference>
<comment type="caution">
    <text evidence="1">The sequence shown here is derived from an EMBL/GenBank/DDBJ whole genome shotgun (WGS) entry which is preliminary data.</text>
</comment>